<feature type="region of interest" description="Disordered" evidence="1">
    <location>
        <begin position="74"/>
        <end position="93"/>
    </location>
</feature>
<feature type="transmembrane region" description="Helical" evidence="2">
    <location>
        <begin position="256"/>
        <end position="280"/>
    </location>
</feature>
<feature type="region of interest" description="Disordered" evidence="1">
    <location>
        <begin position="1"/>
        <end position="66"/>
    </location>
</feature>
<keyword evidence="2" id="KW-1133">Transmembrane helix</keyword>
<feature type="transmembrane region" description="Helical" evidence="2">
    <location>
        <begin position="149"/>
        <end position="170"/>
    </location>
</feature>
<name>A0AAD5SDH4_9FUNG</name>
<comment type="caution">
    <text evidence="3">The sequence shown here is derived from an EMBL/GenBank/DDBJ whole genome shotgun (WGS) entry which is preliminary data.</text>
</comment>
<sequence>MSTAVDPAIPLPARPTPRPTPCQSPDRLVYATNPSVPEPGPSGQTNFYQTPPKTPLNTNAVSSVKPSGSFSAKALSFSEDSSPDDGDSSFELESPDSVVLNATNNDPKLIQPIQNRLVEVEEVGGGEAGNGQQTWWDRLERYWEDGGHVFTLLVLFLVVLLSGIALAVIADRTTWTQQNYQAFEEAIGMTSNIQAGSKIADWVLFMLFGHALEYCYSGLITRNGGIILANLLSHIGQLPMWRALTLSRRSLCARIILPLVAFLLSSFFRTYFVIVVPVTVPISVDRQAKAPFLHNTRVNPELLYEDVLRNNTADMNHYPFRIVKDYVLKVQYEGDTPVKYEASNIGGRRHELSCVSSATNAFYPPPSCVPMNGRCLYLNAQTDYTELTVGWSDAGKWNVLTCQQKAASMRYNVDYNGTIHFVDRVDLAPPLPANLVSQSRSIATYFLDVTNVTGPDLALIGMTAIMSTDLGRLQPTNITVVEEQTWYQTRLHPALLFYPIAIGALGLTIFLFPWLLNDTTWTSRTVLSPAAAVAAMANPELQTLMGTMGGGLLDVDGRRVTGSGDGAAKVIKSMESTDVGRG</sequence>
<evidence type="ECO:0000313" key="3">
    <source>
        <dbReference type="EMBL" id="KAJ3050574.1"/>
    </source>
</evidence>
<feature type="compositionally biased region" description="Pro residues" evidence="1">
    <location>
        <begin position="9"/>
        <end position="22"/>
    </location>
</feature>
<feature type="compositionally biased region" description="Polar residues" evidence="1">
    <location>
        <begin position="42"/>
        <end position="66"/>
    </location>
</feature>
<keyword evidence="2" id="KW-0472">Membrane</keyword>
<dbReference type="EMBL" id="JADGJD010000497">
    <property type="protein sequence ID" value="KAJ3050574.1"/>
    <property type="molecule type" value="Genomic_DNA"/>
</dbReference>
<accession>A0AAD5SDH4</accession>
<keyword evidence="2" id="KW-0812">Transmembrane</keyword>
<proteinExistence type="predicted"/>
<keyword evidence="4" id="KW-1185">Reference proteome</keyword>
<dbReference type="Proteomes" id="UP001212841">
    <property type="component" value="Unassembled WGS sequence"/>
</dbReference>
<evidence type="ECO:0000313" key="4">
    <source>
        <dbReference type="Proteomes" id="UP001212841"/>
    </source>
</evidence>
<evidence type="ECO:0000256" key="2">
    <source>
        <dbReference type="SAM" id="Phobius"/>
    </source>
</evidence>
<feature type="transmembrane region" description="Helical" evidence="2">
    <location>
        <begin position="495"/>
        <end position="516"/>
    </location>
</feature>
<feature type="compositionally biased region" description="Acidic residues" evidence="1">
    <location>
        <begin position="81"/>
        <end position="93"/>
    </location>
</feature>
<evidence type="ECO:0000256" key="1">
    <source>
        <dbReference type="SAM" id="MobiDB-lite"/>
    </source>
</evidence>
<protein>
    <submittedName>
        <fullName evidence="3">Uncharacterized protein</fullName>
    </submittedName>
</protein>
<dbReference type="AlphaFoldDB" id="A0AAD5SDH4"/>
<organism evidence="3 4">
    <name type="scientific">Rhizophlyctis rosea</name>
    <dbReference type="NCBI Taxonomy" id="64517"/>
    <lineage>
        <taxon>Eukaryota</taxon>
        <taxon>Fungi</taxon>
        <taxon>Fungi incertae sedis</taxon>
        <taxon>Chytridiomycota</taxon>
        <taxon>Chytridiomycota incertae sedis</taxon>
        <taxon>Chytridiomycetes</taxon>
        <taxon>Rhizophlyctidales</taxon>
        <taxon>Rhizophlyctidaceae</taxon>
        <taxon>Rhizophlyctis</taxon>
    </lineage>
</organism>
<reference evidence="3" key="1">
    <citation type="submission" date="2020-05" db="EMBL/GenBank/DDBJ databases">
        <title>Phylogenomic resolution of chytrid fungi.</title>
        <authorList>
            <person name="Stajich J.E."/>
            <person name="Amses K."/>
            <person name="Simmons R."/>
            <person name="Seto K."/>
            <person name="Myers J."/>
            <person name="Bonds A."/>
            <person name="Quandt C.A."/>
            <person name="Barry K."/>
            <person name="Liu P."/>
            <person name="Grigoriev I."/>
            <person name="Longcore J.E."/>
            <person name="James T.Y."/>
        </authorList>
    </citation>
    <scope>NUCLEOTIDE SEQUENCE</scope>
    <source>
        <strain evidence="3">JEL0318</strain>
    </source>
</reference>
<gene>
    <name evidence="3" type="ORF">HK097_008420</name>
</gene>